<evidence type="ECO:0000313" key="3">
    <source>
        <dbReference type="Proteomes" id="UP000540506"/>
    </source>
</evidence>
<reference evidence="2 3" key="1">
    <citation type="submission" date="2020-08" db="EMBL/GenBank/DDBJ databases">
        <title>Sequencing the genomes of 1000 actinobacteria strains.</title>
        <authorList>
            <person name="Klenk H.-P."/>
        </authorList>
    </citation>
    <scope>NUCLEOTIDE SEQUENCE [LARGE SCALE GENOMIC DNA]</scope>
    <source>
        <strain evidence="2 3">DSM 41654</strain>
    </source>
</reference>
<sequence>MIQDGESMQGGLSLVRREGESIRRPWREWSAAVRELLQHLERVGFAGAPRALGAGPQDGEEVVSLLHGEVGLSPWPQALLADEAAVALGRWLRDYHEAVRDFRPSPQAVWAGGDVPWRPGLIMRHGDLTSWNSVWTQEGLVGFIDWDLAVPGEPLDDLAQLAWYTVPLRSLERQRRAGFGPDGAPLARRLRLLCAAYGADPSDVLDALARLQRWETERIARLGPLGVEPWSTFQRQDFIPDIEAERAWALARRAELLGEG</sequence>
<comment type="caution">
    <text evidence="2">The sequence shown here is derived from an EMBL/GenBank/DDBJ whole genome shotgun (WGS) entry which is preliminary data.</text>
</comment>
<organism evidence="2 3">
    <name type="scientific">Kitasatospora kifunensis</name>
    <name type="common">Streptomyces kifunensis</name>
    <dbReference type="NCBI Taxonomy" id="58351"/>
    <lineage>
        <taxon>Bacteria</taxon>
        <taxon>Bacillati</taxon>
        <taxon>Actinomycetota</taxon>
        <taxon>Actinomycetes</taxon>
        <taxon>Kitasatosporales</taxon>
        <taxon>Streptomycetaceae</taxon>
        <taxon>Kitasatospora</taxon>
    </lineage>
</organism>
<gene>
    <name evidence="2" type="ORF">FHR34_000329</name>
</gene>
<proteinExistence type="predicted"/>
<dbReference type="InterPro" id="IPR011009">
    <property type="entry name" value="Kinase-like_dom_sf"/>
</dbReference>
<keyword evidence="3" id="KW-1185">Reference proteome</keyword>
<accession>A0A7W7QWZ0</accession>
<dbReference type="EMBL" id="JACHJV010000001">
    <property type="protein sequence ID" value="MBB4921336.1"/>
    <property type="molecule type" value="Genomic_DNA"/>
</dbReference>
<evidence type="ECO:0000259" key="1">
    <source>
        <dbReference type="Pfam" id="PF01636"/>
    </source>
</evidence>
<feature type="domain" description="Aminoglycoside phosphotransferase" evidence="1">
    <location>
        <begin position="125"/>
        <end position="178"/>
    </location>
</feature>
<dbReference type="AlphaFoldDB" id="A0A7W7QWZ0"/>
<dbReference type="SUPFAM" id="SSF56112">
    <property type="entry name" value="Protein kinase-like (PK-like)"/>
    <property type="match status" value="1"/>
</dbReference>
<name>A0A7W7QWZ0_KITKI</name>
<dbReference type="InterPro" id="IPR002575">
    <property type="entry name" value="Aminoglycoside_PTrfase"/>
</dbReference>
<evidence type="ECO:0000313" key="2">
    <source>
        <dbReference type="EMBL" id="MBB4921336.1"/>
    </source>
</evidence>
<dbReference type="Pfam" id="PF01636">
    <property type="entry name" value="APH"/>
    <property type="match status" value="1"/>
</dbReference>
<dbReference type="Gene3D" id="3.90.1200.10">
    <property type="match status" value="1"/>
</dbReference>
<dbReference type="Proteomes" id="UP000540506">
    <property type="component" value="Unassembled WGS sequence"/>
</dbReference>
<dbReference type="RefSeq" id="WP_184933688.1">
    <property type="nucleotide sequence ID" value="NZ_JACHJV010000001.1"/>
</dbReference>
<protein>
    <recommendedName>
        <fullName evidence="1">Aminoglycoside phosphotransferase domain-containing protein</fullName>
    </recommendedName>
</protein>